<dbReference type="PATRIC" id="fig|45073.5.peg.1531"/>
<keyword evidence="2 4" id="KW-0808">Transferase</keyword>
<keyword evidence="3" id="KW-0104">Cadmium</keyword>
<accession>A0A0W0XZ91</accession>
<reference evidence="5 6" key="1">
    <citation type="submission" date="2015-11" db="EMBL/GenBank/DDBJ databases">
        <title>Genomic analysis of 38 Legionella species identifies large and diverse effector repertoires.</title>
        <authorList>
            <person name="Burstein D."/>
            <person name="Amaro F."/>
            <person name="Zusman T."/>
            <person name="Lifshitz Z."/>
            <person name="Cohen O."/>
            <person name="Gilbert J.A."/>
            <person name="Pupko T."/>
            <person name="Shuman H.A."/>
            <person name="Segal G."/>
        </authorList>
    </citation>
    <scope>NUCLEOTIDE SEQUENCE [LARGE SCALE GENOMIC DNA]</scope>
    <source>
        <strain evidence="5 6">CDC#1442-AUS-E</strain>
    </source>
</reference>
<proteinExistence type="inferred from homology"/>
<feature type="binding site" evidence="3">
    <location>
        <position position="318"/>
    </location>
    <ligand>
        <name>phosphoenolpyruvate</name>
        <dbReference type="ChEBI" id="CHEBI:58702"/>
    </ligand>
</feature>
<dbReference type="GO" id="GO:0009073">
    <property type="term" value="P:aromatic amino acid family biosynthetic process"/>
    <property type="evidence" value="ECO:0007669"/>
    <property type="project" value="InterPro"/>
</dbReference>
<gene>
    <name evidence="5" type="primary">dhs1</name>
    <name evidence="5" type="ORF">Lqui_1450</name>
</gene>
<keyword evidence="3" id="KW-0464">Manganese</keyword>
<name>A0A0W0XZ91_9GAMM</name>
<feature type="binding site" evidence="3">
    <location>
        <position position="107"/>
    </location>
    <ligand>
        <name>phosphoenolpyruvate</name>
        <dbReference type="ChEBI" id="CHEBI:58702"/>
    </ligand>
</feature>
<dbReference type="GO" id="GO:0003849">
    <property type="term" value="F:3-deoxy-7-phosphoheptulonate synthase activity"/>
    <property type="evidence" value="ECO:0007669"/>
    <property type="project" value="UniProtKB-EC"/>
</dbReference>
<keyword evidence="3" id="KW-0170">Cobalt</keyword>
<dbReference type="PANTHER" id="PTHR21337:SF0">
    <property type="entry name" value="PHOSPHO-2-DEHYDRO-3-DEOXYHEPTONATE ALDOLASE"/>
    <property type="match status" value="1"/>
</dbReference>
<evidence type="ECO:0000256" key="4">
    <source>
        <dbReference type="RuleBase" id="RU363071"/>
    </source>
</evidence>
<comment type="similarity">
    <text evidence="1 4">Belongs to the class-II DAHP synthase family.</text>
</comment>
<evidence type="ECO:0000313" key="5">
    <source>
        <dbReference type="EMBL" id="KTD50125.1"/>
    </source>
</evidence>
<feature type="binding site" evidence="3">
    <location>
        <position position="422"/>
    </location>
    <ligand>
        <name>Mn(2+)</name>
        <dbReference type="ChEBI" id="CHEBI:29035"/>
    </ligand>
</feature>
<dbReference type="EMBL" id="LNYS01000008">
    <property type="protein sequence ID" value="KTD50125.1"/>
    <property type="molecule type" value="Genomic_DNA"/>
</dbReference>
<keyword evidence="6" id="KW-1185">Reference proteome</keyword>
<dbReference type="STRING" id="45073.Lqui_1450"/>
<dbReference type="Pfam" id="PF01474">
    <property type="entry name" value="DAHP_synth_2"/>
    <property type="match status" value="1"/>
</dbReference>
<dbReference type="SUPFAM" id="SSF51569">
    <property type="entry name" value="Aldolase"/>
    <property type="match status" value="1"/>
</dbReference>
<dbReference type="Gene3D" id="3.20.20.70">
    <property type="entry name" value="Aldolase class I"/>
    <property type="match status" value="1"/>
</dbReference>
<feature type="binding site" evidence="3">
    <location>
        <position position="392"/>
    </location>
    <ligand>
        <name>Mn(2+)</name>
        <dbReference type="ChEBI" id="CHEBI:29035"/>
    </ligand>
</feature>
<comment type="cofactor">
    <cofactor evidence="3">
        <name>Mn(2+)</name>
        <dbReference type="ChEBI" id="CHEBI:29035"/>
    </cofactor>
    <cofactor evidence="3">
        <name>Co(2+)</name>
        <dbReference type="ChEBI" id="CHEBI:48828"/>
    </cofactor>
    <cofactor evidence="3">
        <name>Cd(2+)</name>
        <dbReference type="ChEBI" id="CHEBI:48775"/>
    </cofactor>
    <text evidence="3">Binds 1 divalent cation per subunit. The enzyme is active with manganese, cobalt or cadmium ions.</text>
</comment>
<evidence type="ECO:0000313" key="6">
    <source>
        <dbReference type="Proteomes" id="UP000054618"/>
    </source>
</evidence>
<feature type="binding site" evidence="3">
    <location>
        <position position="350"/>
    </location>
    <ligand>
        <name>Mn(2+)</name>
        <dbReference type="ChEBI" id="CHEBI:29035"/>
    </ligand>
</feature>
<organism evidence="5 6">
    <name type="scientific">Legionella quinlivanii</name>
    <dbReference type="NCBI Taxonomy" id="45073"/>
    <lineage>
        <taxon>Bacteria</taxon>
        <taxon>Pseudomonadati</taxon>
        <taxon>Pseudomonadota</taxon>
        <taxon>Gammaproteobacteria</taxon>
        <taxon>Legionellales</taxon>
        <taxon>Legionellaceae</taxon>
        <taxon>Legionella</taxon>
    </lineage>
</organism>
<evidence type="ECO:0000256" key="2">
    <source>
        <dbReference type="ARBA" id="ARBA00022679"/>
    </source>
</evidence>
<dbReference type="OrthoDB" id="9766852at2"/>
<dbReference type="Proteomes" id="UP000054618">
    <property type="component" value="Unassembled WGS sequence"/>
</dbReference>
<dbReference type="InterPro" id="IPR002480">
    <property type="entry name" value="DAHP_synth_2"/>
</dbReference>
<dbReference type="PANTHER" id="PTHR21337">
    <property type="entry name" value="PHOSPHO-2-DEHYDRO-3-DEOXYHEPTONATE ALDOLASE 1, 2"/>
    <property type="match status" value="1"/>
</dbReference>
<dbReference type="EC" id="2.5.1.54" evidence="4"/>
<evidence type="ECO:0000256" key="1">
    <source>
        <dbReference type="ARBA" id="ARBA00008911"/>
    </source>
</evidence>
<feature type="binding site" evidence="3">
    <location>
        <position position="68"/>
    </location>
    <ligand>
        <name>Mn(2+)</name>
        <dbReference type="ChEBI" id="CHEBI:29035"/>
    </ligand>
</feature>
<protein>
    <recommendedName>
        <fullName evidence="4">Phospho-2-dehydro-3-deoxyheptonate aldolase</fullName>
        <ecNumber evidence="4">2.5.1.54</ecNumber>
    </recommendedName>
</protein>
<sequence>MNAWSPISWQQFSYQQAAVYPDQTQLEKVVEQLSQLPPLVTSGEIKNLRKEIALAGQGKAFILQGGDCAESFSECRSDIISNKLKILLQMSLILLHGMRKPIIRVGRIAGQYAKPRSSDFETIDGVTLPSYRGDLVNSPQFNAQSRIPNPKLMLQGYSCAAMTLNFIRALLDGGFADLNHPQQWDLRFVDHSPQADEYHSLVHSIADSLDFFQAINGHDLNNLNKVDFYTSHEALHLYYEQALTRRLHDGLWYDLSTHLPWIGMRTAQLDSAHLEFMRGIQNPIGIKVGPKATREWLIDVLKIINPNCEAGRVLLITRFGAQSISQLLPPLIEAVHSTNIPVTWSCDPMHGNTETTADGIKTRHFDNILSELQQADRIHTEMNSNLGGVHFELTGDNVTECIGGARGLSEEDLKHAYKSLVDPRLNYEQSLEMAIQLSRHFNPRPMKKTEEEQGA</sequence>
<dbReference type="RefSeq" id="WP_058507562.1">
    <property type="nucleotide sequence ID" value="NZ_CAAAIK010000001.1"/>
</dbReference>
<comment type="caution">
    <text evidence="5">The sequence shown here is derived from an EMBL/GenBank/DDBJ whole genome shotgun (WGS) entry which is preliminary data.</text>
</comment>
<comment type="catalytic activity">
    <reaction evidence="4">
        <text>D-erythrose 4-phosphate + phosphoenolpyruvate + H2O = 7-phospho-2-dehydro-3-deoxy-D-arabino-heptonate + phosphate</text>
        <dbReference type="Rhea" id="RHEA:14717"/>
        <dbReference type="ChEBI" id="CHEBI:15377"/>
        <dbReference type="ChEBI" id="CHEBI:16897"/>
        <dbReference type="ChEBI" id="CHEBI:43474"/>
        <dbReference type="ChEBI" id="CHEBI:58394"/>
        <dbReference type="ChEBI" id="CHEBI:58702"/>
        <dbReference type="EC" id="2.5.1.54"/>
    </reaction>
</comment>
<dbReference type="InterPro" id="IPR013785">
    <property type="entry name" value="Aldolase_TIM"/>
</dbReference>
<feature type="binding site" evidence="3">
    <location>
        <position position="287"/>
    </location>
    <ligand>
        <name>phosphoenolpyruvate</name>
        <dbReference type="ChEBI" id="CHEBI:58702"/>
    </ligand>
</feature>
<dbReference type="AlphaFoldDB" id="A0A0W0XZ91"/>
<evidence type="ECO:0000256" key="3">
    <source>
        <dbReference type="PIRSR" id="PIRSR602480-1"/>
    </source>
</evidence>